<dbReference type="InterPro" id="IPR001412">
    <property type="entry name" value="aa-tRNA-synth_I_CS"/>
</dbReference>
<evidence type="ECO:0000256" key="10">
    <source>
        <dbReference type="RuleBase" id="RU363035"/>
    </source>
</evidence>
<evidence type="ECO:0000313" key="14">
    <source>
        <dbReference type="Proteomes" id="UP000452235"/>
    </source>
</evidence>
<dbReference type="Proteomes" id="UP000452235">
    <property type="component" value="Unassembled WGS sequence"/>
</dbReference>
<dbReference type="Gene3D" id="3.90.740.10">
    <property type="entry name" value="Valyl/Leucyl/Isoleucyl-tRNA synthetase, editing domain"/>
    <property type="match status" value="1"/>
</dbReference>
<evidence type="ECO:0000256" key="4">
    <source>
        <dbReference type="ARBA" id="ARBA00022741"/>
    </source>
</evidence>
<dbReference type="GO" id="GO:0002161">
    <property type="term" value="F:aminoacyl-tRNA deacylase activity"/>
    <property type="evidence" value="ECO:0007669"/>
    <property type="project" value="InterPro"/>
</dbReference>
<dbReference type="FunFam" id="3.40.50.620:FF:000237">
    <property type="entry name" value="Putative Valyl-tRNA synthetase"/>
    <property type="match status" value="1"/>
</dbReference>
<evidence type="ECO:0000256" key="12">
    <source>
        <dbReference type="SAM" id="MobiDB-lite"/>
    </source>
</evidence>
<dbReference type="InterPro" id="IPR007109">
    <property type="entry name" value="Brix"/>
</dbReference>
<sequence>MAQPSAPQNPTGEPAAPVVDTPPQADDQTRNQNADVATKTADGSAAPKVKSEKELERERRKAEKAKKFAEKQAKAAAAKPAAPKAEKKPKVEKEKTTDAYDPKVIEAGRYEWWEERGLFLPEFGPDNKVKPEGYFVIPIPPPNVTGSLHMGHALTNALQDTMIRWQRMKGKTTLWLPGMDHAGISTQSVVEKMLWKKEKKTRHDLGRQALMDRVWAWKHEYHANIKNALRRVGGSFDWTREAFTMDPNLSAAVTETFVRLHEEGVIYRANRLVNWCVALNTSLSNLEVENKEVEGRTLLDVPGYERKVEFGVLTHFCYEIDGTKERIEIATTRPETMIGDTGIAVHPDDKRYKHLIGKAARHPFVDRLLPIVADADVDPEFGTGAVKITPAHDFNDFNRGKAHNLKFISVLNDDGTFNKNGGPFEGMKRFDARYKVIELLKEKGLYVKWENNPMKIPRCAKSNDVIEPILKPQWWMRMKELAEPAIKAVKDGEIVIRPESAEKSYYRWMENINDWCLSRQLWWGHQAPAYLVKIEGEECDDSDGNNWVSGRTEEEAQKKAEAKFPGKKFSLERDPDVLDTWFSSGLWPFSTLGWPRQTHDLENLYPTSVLETGWDILFFWVARMIMLGIKMTGKIPFREVYCHSLIRDSEGRKMSKSLGNVIDPLDVMEGIELQSLHAKLLTGNLADKEVATATKYQKKAFPKGIPECGADALRFALVSYTTGGGDIAFDIQVIHGYRRFCNKIYQATKFVLGKLGDDFKPLPAPTKTGKESLSERWILHKFNAATKEINEALEQREFSVVATTVYQYWYSQLCDVFIENSKSLLAPDVPAEVQETAKQTLYTALEGALLLIHPIMPFVTEHLWQRLPRRPGDSTISIMKARYPEYKAEFNDPEAETAYELVLNVSKAIRSILAQYEVKTKGDIIIQTYDATSHKTVSNELNIIKSLGGKTLGDLSVKGPEDTTSPSGCVVSPVGAEAAVYLRVSKEVALEQEEKAKANLAKVRETVRRQQTLVGSAAWQEKAKPEVREQEEKKLRDAESEAARLEEQVREFEKLRKPKNPRTARILKAKEPQLIEPPKRTLVMHGSKCPTALNTVLKTFHSLTRPHSVLFHKKNENIHPFENAESLEFLANKNECGIVVFGSSSKKRPNCVTLARIFDSKLLDMCELMLLPNPDGEEIAPFNNLSMQIGVGMRPLLLFAGSAWDDATSSVHVLLKSMFVDMFKGETSDKIDVEGLQYALMIAAEEPTEGLAPVVHLRWYKIRTKRSGHKLPRVELDEVGPKFDFKVGRIYEAPRDVMKEALKQGKRPNEEVKLKKNIELDPIGDKMGRVHLTKQDLTGLQTRKMKGLKRRAGVESDDEDHDVDMMEVDEISEDEGPKRVKTA</sequence>
<name>A0A5M3YSX3_ASPTE</name>
<comment type="catalytic activity">
    <reaction evidence="9">
        <text>tRNA(Val) + L-valine + ATP = L-valyl-tRNA(Val) + AMP + diphosphate</text>
        <dbReference type="Rhea" id="RHEA:10704"/>
        <dbReference type="Rhea" id="RHEA-COMP:9672"/>
        <dbReference type="Rhea" id="RHEA-COMP:9708"/>
        <dbReference type="ChEBI" id="CHEBI:30616"/>
        <dbReference type="ChEBI" id="CHEBI:33019"/>
        <dbReference type="ChEBI" id="CHEBI:57762"/>
        <dbReference type="ChEBI" id="CHEBI:78442"/>
        <dbReference type="ChEBI" id="CHEBI:78537"/>
        <dbReference type="ChEBI" id="CHEBI:456215"/>
        <dbReference type="EC" id="6.1.1.9"/>
    </reaction>
</comment>
<dbReference type="Gene3D" id="1.10.730.10">
    <property type="entry name" value="Isoleucyl-tRNA Synthetase, Domain 1"/>
    <property type="match status" value="1"/>
</dbReference>
<dbReference type="InterPro" id="IPR013155">
    <property type="entry name" value="M/V/L/I-tRNA-synth_anticd-bd"/>
</dbReference>
<dbReference type="GO" id="GO:0005829">
    <property type="term" value="C:cytosol"/>
    <property type="evidence" value="ECO:0007669"/>
    <property type="project" value="TreeGrafter"/>
</dbReference>
<dbReference type="PRINTS" id="PR00986">
    <property type="entry name" value="TRNASYNTHVAL"/>
</dbReference>
<dbReference type="PROSITE" id="PS00178">
    <property type="entry name" value="AA_TRNA_LIGASE_I"/>
    <property type="match status" value="1"/>
</dbReference>
<dbReference type="NCBIfam" id="NF004349">
    <property type="entry name" value="PRK05729.1"/>
    <property type="match status" value="1"/>
</dbReference>
<accession>A0A5M3YSX3</accession>
<dbReference type="PANTHER" id="PTHR11946">
    <property type="entry name" value="VALYL-TRNA SYNTHETASES"/>
    <property type="match status" value="1"/>
</dbReference>
<dbReference type="InterPro" id="IPR009080">
    <property type="entry name" value="tRNAsynth_Ia_anticodon-bd"/>
</dbReference>
<keyword evidence="5 10" id="KW-0067">ATP-binding</keyword>
<dbReference type="FunFam" id="1.10.730.10:FF:000009">
    <property type="entry name" value="Valine--tRNA ligase, mitochondrial"/>
    <property type="match status" value="1"/>
</dbReference>
<protein>
    <recommendedName>
        <fullName evidence="2">valine--tRNA ligase</fullName>
        <ecNumber evidence="2">6.1.1.9</ecNumber>
    </recommendedName>
    <alternativeName>
        <fullName evidence="8">Valyl-tRNA synthetase</fullName>
    </alternativeName>
</protein>
<dbReference type="FunFam" id="3.40.50.620:FF:000020">
    <property type="entry name" value="Valine--tRNA ligase, mitochondrial"/>
    <property type="match status" value="1"/>
</dbReference>
<dbReference type="CDD" id="cd00817">
    <property type="entry name" value="ValRS_core"/>
    <property type="match status" value="1"/>
</dbReference>
<reference evidence="13 14" key="1">
    <citation type="submission" date="2020-01" db="EMBL/GenBank/DDBJ databases">
        <title>Aspergillus terreus IFO 6365 whole genome shotgun sequence.</title>
        <authorList>
            <person name="Kanamasa S."/>
            <person name="Takahashi H."/>
        </authorList>
    </citation>
    <scope>NUCLEOTIDE SEQUENCE [LARGE SCALE GENOMIC DNA]</scope>
    <source>
        <strain evidence="13 14">IFO 6365</strain>
    </source>
</reference>
<dbReference type="GO" id="GO:0006438">
    <property type="term" value="P:valyl-tRNA aminoacylation"/>
    <property type="evidence" value="ECO:0007669"/>
    <property type="project" value="InterPro"/>
</dbReference>
<dbReference type="VEuPathDB" id="FungiDB:ATEG_00102"/>
<feature type="compositionally biased region" description="Acidic residues" evidence="12">
    <location>
        <begin position="1355"/>
        <end position="1374"/>
    </location>
</feature>
<evidence type="ECO:0000256" key="9">
    <source>
        <dbReference type="ARBA" id="ARBA00047552"/>
    </source>
</evidence>
<dbReference type="FunFam" id="3.90.740.10:FF:000005">
    <property type="entry name" value="Valine--tRNA ligase, mitochondrial"/>
    <property type="match status" value="1"/>
</dbReference>
<dbReference type="HAMAP" id="MF_02004">
    <property type="entry name" value="Val_tRNA_synth_type1"/>
    <property type="match status" value="1"/>
</dbReference>
<evidence type="ECO:0000256" key="3">
    <source>
        <dbReference type="ARBA" id="ARBA00022598"/>
    </source>
</evidence>
<keyword evidence="6 10" id="KW-0648">Protein biosynthesis</keyword>
<organism evidence="13 14">
    <name type="scientific">Aspergillus terreus</name>
    <dbReference type="NCBI Taxonomy" id="33178"/>
    <lineage>
        <taxon>Eukaryota</taxon>
        <taxon>Fungi</taxon>
        <taxon>Dikarya</taxon>
        <taxon>Ascomycota</taxon>
        <taxon>Pezizomycotina</taxon>
        <taxon>Eurotiomycetes</taxon>
        <taxon>Eurotiomycetidae</taxon>
        <taxon>Eurotiales</taxon>
        <taxon>Aspergillaceae</taxon>
        <taxon>Aspergillus</taxon>
        <taxon>Aspergillus subgen. Circumdati</taxon>
    </lineage>
</organism>
<dbReference type="GO" id="GO:0004832">
    <property type="term" value="F:valine-tRNA ligase activity"/>
    <property type="evidence" value="ECO:0007669"/>
    <property type="project" value="UniProtKB-EC"/>
</dbReference>
<feature type="compositionally biased region" description="Basic and acidic residues" evidence="12">
    <location>
        <begin position="49"/>
        <end position="73"/>
    </location>
</feature>
<gene>
    <name evidence="13" type="ORF">ATEIFO6365_0003010900</name>
</gene>
<dbReference type="InterPro" id="IPR002300">
    <property type="entry name" value="aa-tRNA-synth_Ia"/>
</dbReference>
<dbReference type="Pfam" id="PF00133">
    <property type="entry name" value="tRNA-synt_1"/>
    <property type="match status" value="1"/>
</dbReference>
<dbReference type="EMBL" id="BLJY01000003">
    <property type="protein sequence ID" value="GFF14056.1"/>
    <property type="molecule type" value="Genomic_DNA"/>
</dbReference>
<proteinExistence type="inferred from homology"/>
<feature type="coiled-coil region" evidence="11">
    <location>
        <begin position="986"/>
        <end position="1055"/>
    </location>
</feature>
<keyword evidence="7 10" id="KW-0030">Aminoacyl-tRNA synthetase</keyword>
<feature type="compositionally biased region" description="Low complexity" evidence="12">
    <location>
        <begin position="74"/>
        <end position="83"/>
    </location>
</feature>
<dbReference type="GO" id="GO:0019843">
    <property type="term" value="F:rRNA binding"/>
    <property type="evidence" value="ECO:0007669"/>
    <property type="project" value="InterPro"/>
</dbReference>
<comment type="caution">
    <text evidence="13">The sequence shown here is derived from an EMBL/GenBank/DDBJ whole genome shotgun (WGS) entry which is preliminary data.</text>
</comment>
<dbReference type="NCBIfam" id="TIGR00422">
    <property type="entry name" value="valS"/>
    <property type="match status" value="1"/>
</dbReference>
<dbReference type="SUPFAM" id="SSF50677">
    <property type="entry name" value="ValRS/IleRS/LeuRS editing domain"/>
    <property type="match status" value="1"/>
</dbReference>
<keyword evidence="11" id="KW-0175">Coiled coil</keyword>
<dbReference type="CDD" id="cd07962">
    <property type="entry name" value="Anticodon_Ia_Val"/>
    <property type="match status" value="1"/>
</dbReference>
<dbReference type="SUPFAM" id="SSF47323">
    <property type="entry name" value="Anticodon-binding domain of a subclass of class I aminoacyl-tRNA synthetases"/>
    <property type="match status" value="1"/>
</dbReference>
<keyword evidence="14" id="KW-1185">Reference proteome</keyword>
<feature type="region of interest" description="Disordered" evidence="12">
    <location>
        <begin position="1"/>
        <end position="96"/>
    </location>
</feature>
<dbReference type="InterPro" id="IPR009008">
    <property type="entry name" value="Val/Leu/Ile-tRNA-synth_edit"/>
</dbReference>
<dbReference type="InterPro" id="IPR002303">
    <property type="entry name" value="Valyl-tRNA_ligase"/>
</dbReference>
<evidence type="ECO:0000256" key="5">
    <source>
        <dbReference type="ARBA" id="ARBA00022840"/>
    </source>
</evidence>
<feature type="compositionally biased region" description="Basic and acidic residues" evidence="12">
    <location>
        <begin position="84"/>
        <end position="96"/>
    </location>
</feature>
<dbReference type="GO" id="GO:0006364">
    <property type="term" value="P:rRNA processing"/>
    <property type="evidence" value="ECO:0007669"/>
    <property type="project" value="InterPro"/>
</dbReference>
<comment type="similarity">
    <text evidence="1 10">Belongs to the class-I aminoacyl-tRNA synthetase family.</text>
</comment>
<evidence type="ECO:0000256" key="2">
    <source>
        <dbReference type="ARBA" id="ARBA00013169"/>
    </source>
</evidence>
<evidence type="ECO:0000256" key="6">
    <source>
        <dbReference type="ARBA" id="ARBA00022917"/>
    </source>
</evidence>
<dbReference type="InterPro" id="IPR014729">
    <property type="entry name" value="Rossmann-like_a/b/a_fold"/>
</dbReference>
<feature type="region of interest" description="Disordered" evidence="12">
    <location>
        <begin position="1343"/>
        <end position="1383"/>
    </location>
</feature>
<keyword evidence="3 10" id="KW-0436">Ligase</keyword>
<keyword evidence="4 10" id="KW-0547">Nucleotide-binding</keyword>
<dbReference type="SUPFAM" id="SSF52374">
    <property type="entry name" value="Nucleotidylyl transferase"/>
    <property type="match status" value="1"/>
</dbReference>
<evidence type="ECO:0000256" key="7">
    <source>
        <dbReference type="ARBA" id="ARBA00023146"/>
    </source>
</evidence>
<dbReference type="OrthoDB" id="629407at2759"/>
<evidence type="ECO:0000256" key="8">
    <source>
        <dbReference type="ARBA" id="ARBA00029936"/>
    </source>
</evidence>
<dbReference type="Gene3D" id="3.40.50.620">
    <property type="entry name" value="HUPs"/>
    <property type="match status" value="2"/>
</dbReference>
<dbReference type="InterPro" id="IPR033705">
    <property type="entry name" value="Anticodon_Ia_Val"/>
</dbReference>
<dbReference type="SMART" id="SM00879">
    <property type="entry name" value="Brix"/>
    <property type="match status" value="1"/>
</dbReference>
<evidence type="ECO:0000313" key="13">
    <source>
        <dbReference type="EMBL" id="GFF14056.1"/>
    </source>
</evidence>
<dbReference type="PROSITE" id="PS50833">
    <property type="entry name" value="BRIX"/>
    <property type="match status" value="1"/>
</dbReference>
<dbReference type="PANTHER" id="PTHR11946:SF109">
    <property type="entry name" value="VALINE--TRNA LIGASE"/>
    <property type="match status" value="1"/>
</dbReference>
<evidence type="ECO:0000256" key="1">
    <source>
        <dbReference type="ARBA" id="ARBA00005594"/>
    </source>
</evidence>
<evidence type="ECO:0000256" key="11">
    <source>
        <dbReference type="SAM" id="Coils"/>
    </source>
</evidence>
<dbReference type="Pfam" id="PF08264">
    <property type="entry name" value="Anticodon_1"/>
    <property type="match status" value="1"/>
</dbReference>
<dbReference type="Pfam" id="PF04427">
    <property type="entry name" value="Brix"/>
    <property type="match status" value="1"/>
</dbReference>
<dbReference type="EC" id="6.1.1.9" evidence="2"/>
<feature type="compositionally biased region" description="Polar residues" evidence="12">
    <location>
        <begin position="1"/>
        <end position="11"/>
    </location>
</feature>
<dbReference type="GO" id="GO:0005524">
    <property type="term" value="F:ATP binding"/>
    <property type="evidence" value="ECO:0007669"/>
    <property type="project" value="UniProtKB-KW"/>
</dbReference>